<dbReference type="Gene3D" id="1.20.120.30">
    <property type="entry name" value="Aspartate receptor, ligand-binding domain"/>
    <property type="match status" value="1"/>
</dbReference>
<dbReference type="InterPro" id="IPR004089">
    <property type="entry name" value="MCPsignal_dom"/>
</dbReference>
<name>A0A6N8DMQ8_RHOAC</name>
<dbReference type="OrthoDB" id="4514964at2"/>
<evidence type="ECO:0000256" key="1">
    <source>
        <dbReference type="ARBA" id="ARBA00023224"/>
    </source>
</evidence>
<dbReference type="PANTHER" id="PTHR32089:SF112">
    <property type="entry name" value="LYSOZYME-LIKE PROTEIN-RELATED"/>
    <property type="match status" value="1"/>
</dbReference>
<accession>A0A6N8DMQ8</accession>
<evidence type="ECO:0000256" key="2">
    <source>
        <dbReference type="PROSITE-ProRule" id="PRU00284"/>
    </source>
</evidence>
<dbReference type="PANTHER" id="PTHR32089">
    <property type="entry name" value="METHYL-ACCEPTING CHEMOTAXIS PROTEIN MCPB"/>
    <property type="match status" value="1"/>
</dbReference>
<protein>
    <recommendedName>
        <fullName evidence="3">Methyl-accepting transducer domain-containing protein</fullName>
    </recommendedName>
</protein>
<dbReference type="AlphaFoldDB" id="A0A6N8DMQ8"/>
<keyword evidence="1 2" id="KW-0807">Transducer</keyword>
<organism evidence="4 5">
    <name type="scientific">Rhodoblastus acidophilus</name>
    <name type="common">Rhodopseudomonas acidophila</name>
    <dbReference type="NCBI Taxonomy" id="1074"/>
    <lineage>
        <taxon>Bacteria</taxon>
        <taxon>Pseudomonadati</taxon>
        <taxon>Pseudomonadota</taxon>
        <taxon>Alphaproteobacteria</taxon>
        <taxon>Hyphomicrobiales</taxon>
        <taxon>Rhodoblastaceae</taxon>
        <taxon>Rhodoblastus</taxon>
    </lineage>
</organism>
<proteinExistence type="predicted"/>
<dbReference type="GO" id="GO:0016020">
    <property type="term" value="C:membrane"/>
    <property type="evidence" value="ECO:0007669"/>
    <property type="project" value="InterPro"/>
</dbReference>
<dbReference type="GO" id="GO:0007165">
    <property type="term" value="P:signal transduction"/>
    <property type="evidence" value="ECO:0007669"/>
    <property type="project" value="UniProtKB-KW"/>
</dbReference>
<dbReference type="PROSITE" id="PS50111">
    <property type="entry name" value="CHEMOTAXIS_TRANSDUC_2"/>
    <property type="match status" value="1"/>
</dbReference>
<evidence type="ECO:0000313" key="5">
    <source>
        <dbReference type="Proteomes" id="UP000439113"/>
    </source>
</evidence>
<dbReference type="Pfam" id="PF13682">
    <property type="entry name" value="CZB"/>
    <property type="match status" value="1"/>
</dbReference>
<dbReference type="SUPFAM" id="SSF58104">
    <property type="entry name" value="Methyl-accepting chemotaxis protein (MCP) signaling domain"/>
    <property type="match status" value="1"/>
</dbReference>
<feature type="domain" description="Methyl-accepting transducer" evidence="3">
    <location>
        <begin position="76"/>
        <end position="312"/>
    </location>
</feature>
<evidence type="ECO:0000313" key="4">
    <source>
        <dbReference type="EMBL" id="MTV30064.1"/>
    </source>
</evidence>
<dbReference type="Proteomes" id="UP000439113">
    <property type="component" value="Unassembled WGS sequence"/>
</dbReference>
<dbReference type="SMART" id="SM00283">
    <property type="entry name" value="MA"/>
    <property type="match status" value="1"/>
</dbReference>
<sequence>MLNLLKPKRTEQVIIANKSEPDSAQAQQDLLRPIAEAIYRLRAGLGPEGSLPDPVGTALLALFEALQARDETGLKQTVGLSTQASEAMAAFSRTTVEVREIDALVQDMSSALGRLDGSMKNLDAVGGQTRTVMLESAKLVREGAEAVGASTASVEQIGEALKKLAARAAALTEATAQITGIVGNIEAIASQTNMLALNATIEAARAGESGRGFAVVAQEVKALSGQTAKATDDIRRRIERLRGDTEGLGACVVDAEAAMEQCRGVNAEAHSKMSAAEAARESNADRMDELFRILGEQTATTSQLATTASKISRQLDKTVAHSNTAVAACKASDKLIEAQLAEFDTRKPRDYVLHRAKSDHMLWKKHLNEMLAGVSKLEASELVDHHSCRLGKWRDGPVEPSVKRHPAFAALERPHEAVHVHGRRAAELFARGDRAGAFAEVEKMEAASAEVVRLLDQLLSR</sequence>
<comment type="caution">
    <text evidence="4">The sequence shown here is derived from an EMBL/GenBank/DDBJ whole genome shotgun (WGS) entry which is preliminary data.</text>
</comment>
<dbReference type="RefSeq" id="WP_155444723.1">
    <property type="nucleotide sequence ID" value="NZ_JAOQNR010000002.1"/>
</dbReference>
<dbReference type="InterPro" id="IPR025991">
    <property type="entry name" value="Chemoreceptor_zinc-bind_dom"/>
</dbReference>
<gene>
    <name evidence="4" type="ORF">GJ654_03540</name>
</gene>
<dbReference type="Gene3D" id="1.10.287.950">
    <property type="entry name" value="Methyl-accepting chemotaxis protein"/>
    <property type="match status" value="1"/>
</dbReference>
<evidence type="ECO:0000259" key="3">
    <source>
        <dbReference type="PROSITE" id="PS50111"/>
    </source>
</evidence>
<dbReference type="Pfam" id="PF00015">
    <property type="entry name" value="MCPsignal"/>
    <property type="match status" value="1"/>
</dbReference>
<reference evidence="4 5" key="1">
    <citation type="submission" date="2019-11" db="EMBL/GenBank/DDBJ databases">
        <title>Whole-genome sequence of a Rhodoblastus acidophilus DSM 142.</title>
        <authorList>
            <person name="Kyndt J.A."/>
            <person name="Meyer T.E."/>
        </authorList>
    </citation>
    <scope>NUCLEOTIDE SEQUENCE [LARGE SCALE GENOMIC DNA]</scope>
    <source>
        <strain evidence="4 5">DSM 142</strain>
    </source>
</reference>
<dbReference type="EMBL" id="WNKS01000002">
    <property type="protein sequence ID" value="MTV30064.1"/>
    <property type="molecule type" value="Genomic_DNA"/>
</dbReference>